<dbReference type="InterPro" id="IPR040442">
    <property type="entry name" value="Pyrv_kinase-like_dom_sf"/>
</dbReference>
<feature type="compositionally biased region" description="Polar residues" evidence="3">
    <location>
        <begin position="75"/>
        <end position="84"/>
    </location>
</feature>
<dbReference type="PANTHER" id="PTHR30502">
    <property type="entry name" value="2-KETO-3-DEOXY-L-RHAMNONATE ALDOLASE"/>
    <property type="match status" value="1"/>
</dbReference>
<dbReference type="PANTHER" id="PTHR30502:SF9">
    <property type="entry name" value="HPCH_HPAI ALDOLASE_CITRATE LYASE DOMAIN-CONTAINING PROTEIN"/>
    <property type="match status" value="1"/>
</dbReference>
<name>A0A2U3DTL6_PURLI</name>
<dbReference type="Proteomes" id="UP000245956">
    <property type="component" value="Unassembled WGS sequence"/>
</dbReference>
<comment type="caution">
    <text evidence="5">The sequence shown here is derived from an EMBL/GenBank/DDBJ whole genome shotgun (WGS) entry which is preliminary data.</text>
</comment>
<reference evidence="5 6" key="1">
    <citation type="journal article" date="2016" name="Front. Microbiol.">
        <title>Genome and transcriptome sequences reveal the specific parasitism of the nematophagous Purpureocillium lilacinum 36-1.</title>
        <authorList>
            <person name="Xie J."/>
            <person name="Li S."/>
            <person name="Mo C."/>
            <person name="Xiao X."/>
            <person name="Peng D."/>
            <person name="Wang G."/>
            <person name="Xiao Y."/>
        </authorList>
    </citation>
    <scope>NUCLEOTIDE SEQUENCE [LARGE SCALE GENOMIC DNA]</scope>
    <source>
        <strain evidence="5 6">36-1</strain>
    </source>
</reference>
<dbReference type="SUPFAM" id="SSF51621">
    <property type="entry name" value="Phosphoenolpyruvate/pyruvate domain"/>
    <property type="match status" value="1"/>
</dbReference>
<feature type="domain" description="HpcH/HpaI aldolase/citrate lyase" evidence="4">
    <location>
        <begin position="105"/>
        <end position="303"/>
    </location>
</feature>
<dbReference type="AlphaFoldDB" id="A0A2U3DTL6"/>
<gene>
    <name evidence="5" type="ORF">PCL_06993</name>
</gene>
<dbReference type="InterPro" id="IPR050251">
    <property type="entry name" value="HpcH-HpaI_aldolase"/>
</dbReference>
<dbReference type="GO" id="GO:0046872">
    <property type="term" value="F:metal ion binding"/>
    <property type="evidence" value="ECO:0007669"/>
    <property type="project" value="UniProtKB-KW"/>
</dbReference>
<dbReference type="GO" id="GO:0016832">
    <property type="term" value="F:aldehyde-lyase activity"/>
    <property type="evidence" value="ECO:0007669"/>
    <property type="project" value="TreeGrafter"/>
</dbReference>
<keyword evidence="1" id="KW-0479">Metal-binding</keyword>
<dbReference type="InterPro" id="IPR005000">
    <property type="entry name" value="Aldolase/citrate-lyase_domain"/>
</dbReference>
<dbReference type="GO" id="GO:0005737">
    <property type="term" value="C:cytoplasm"/>
    <property type="evidence" value="ECO:0007669"/>
    <property type="project" value="UniProtKB-ARBA"/>
</dbReference>
<accession>A0A2U3DTL6</accession>
<feature type="compositionally biased region" description="Polar residues" evidence="3">
    <location>
        <begin position="50"/>
        <end position="63"/>
    </location>
</feature>
<feature type="region of interest" description="Disordered" evidence="3">
    <location>
        <begin position="9"/>
        <end position="84"/>
    </location>
</feature>
<protein>
    <recommendedName>
        <fullName evidence="4">HpcH/HpaI aldolase/citrate lyase domain-containing protein</fullName>
    </recommendedName>
</protein>
<evidence type="ECO:0000313" key="5">
    <source>
        <dbReference type="EMBL" id="PWI65574.1"/>
    </source>
</evidence>
<dbReference type="InterPro" id="IPR015813">
    <property type="entry name" value="Pyrv/PenolPyrv_kinase-like_dom"/>
</dbReference>
<keyword evidence="2" id="KW-0456">Lyase</keyword>
<feature type="compositionally biased region" description="Pro residues" evidence="3">
    <location>
        <begin position="37"/>
        <end position="49"/>
    </location>
</feature>
<evidence type="ECO:0000256" key="1">
    <source>
        <dbReference type="ARBA" id="ARBA00022723"/>
    </source>
</evidence>
<sequence length="341" mass="36728">MSSCRLLFANNTNHHNHHRDAQHTRLVGQHHRRHHPPAAPPPLPPPPPQSNITDQDITDQHLQNQHHHHPAASATMAQPTAHTTTISNPRLRLLNALKSASYPLMTFVALPSVRHAQVLALTGLDALILDCEHGHISDDAMHNAVAAVSALGVSPVIRVRGPAHDVLKRALDTGAHAVMVPQVSTADEAAQIVRSCKFPPQGLRGQGSAFPAIAHALTIPEYMKSANETIVTMIQIETRAGVENVEEICAVPGVDLVFIGPNDLAQALLGYVPARGDEPEFVAAIDKIVAAARKHGKWVGRLVNNGALAKEARSRYDTVAITGDTKAITNWYTAELDVARS</sequence>
<dbReference type="FunFam" id="3.20.20.60:FF:000004">
    <property type="entry name" value="5-keto-4-deoxy-D-glucarate aldolase"/>
    <property type="match status" value="1"/>
</dbReference>
<evidence type="ECO:0000256" key="2">
    <source>
        <dbReference type="ARBA" id="ARBA00023239"/>
    </source>
</evidence>
<dbReference type="Pfam" id="PF03328">
    <property type="entry name" value="HpcH_HpaI"/>
    <property type="match status" value="1"/>
</dbReference>
<evidence type="ECO:0000259" key="4">
    <source>
        <dbReference type="Pfam" id="PF03328"/>
    </source>
</evidence>
<dbReference type="EMBL" id="LCWV01000032">
    <property type="protein sequence ID" value="PWI65574.1"/>
    <property type="molecule type" value="Genomic_DNA"/>
</dbReference>
<proteinExistence type="predicted"/>
<evidence type="ECO:0000313" key="6">
    <source>
        <dbReference type="Proteomes" id="UP000245956"/>
    </source>
</evidence>
<evidence type="ECO:0000256" key="3">
    <source>
        <dbReference type="SAM" id="MobiDB-lite"/>
    </source>
</evidence>
<organism evidence="5 6">
    <name type="scientific">Purpureocillium lilacinum</name>
    <name type="common">Paecilomyces lilacinus</name>
    <dbReference type="NCBI Taxonomy" id="33203"/>
    <lineage>
        <taxon>Eukaryota</taxon>
        <taxon>Fungi</taxon>
        <taxon>Dikarya</taxon>
        <taxon>Ascomycota</taxon>
        <taxon>Pezizomycotina</taxon>
        <taxon>Sordariomycetes</taxon>
        <taxon>Hypocreomycetidae</taxon>
        <taxon>Hypocreales</taxon>
        <taxon>Ophiocordycipitaceae</taxon>
        <taxon>Purpureocillium</taxon>
    </lineage>
</organism>
<dbReference type="Gene3D" id="3.20.20.60">
    <property type="entry name" value="Phosphoenolpyruvate-binding domains"/>
    <property type="match status" value="1"/>
</dbReference>